<dbReference type="SMART" id="SM00028">
    <property type="entry name" value="TPR"/>
    <property type="match status" value="7"/>
</dbReference>
<dbReference type="OrthoDB" id="245563at2759"/>
<evidence type="ECO:0000256" key="4">
    <source>
        <dbReference type="PROSITE-ProRule" id="PRU00339"/>
    </source>
</evidence>
<keyword evidence="4" id="KW-0802">TPR repeat</keyword>
<reference evidence="5 6" key="1">
    <citation type="journal article" date="2019" name="Sci. Rep.">
        <title>Orb-weaving spider Araneus ventricosus genome elucidates the spidroin gene catalogue.</title>
        <authorList>
            <person name="Kono N."/>
            <person name="Nakamura H."/>
            <person name="Ohtoshi R."/>
            <person name="Moran D.A.P."/>
            <person name="Shinohara A."/>
            <person name="Yoshida Y."/>
            <person name="Fujiwara M."/>
            <person name="Mori M."/>
            <person name="Tomita M."/>
            <person name="Arakawa K."/>
        </authorList>
    </citation>
    <scope>NUCLEOTIDE SEQUENCE [LARGE SCALE GENOMIC DNA]</scope>
</reference>
<dbReference type="Pfam" id="PF13176">
    <property type="entry name" value="TPR_7"/>
    <property type="match status" value="1"/>
</dbReference>
<organism evidence="5 6">
    <name type="scientific">Araneus ventricosus</name>
    <name type="common">Orbweaver spider</name>
    <name type="synonym">Epeira ventricosa</name>
    <dbReference type="NCBI Taxonomy" id="182803"/>
    <lineage>
        <taxon>Eukaryota</taxon>
        <taxon>Metazoa</taxon>
        <taxon>Ecdysozoa</taxon>
        <taxon>Arthropoda</taxon>
        <taxon>Chelicerata</taxon>
        <taxon>Arachnida</taxon>
        <taxon>Araneae</taxon>
        <taxon>Araneomorphae</taxon>
        <taxon>Entelegynae</taxon>
        <taxon>Araneoidea</taxon>
        <taxon>Araneidae</taxon>
        <taxon>Araneus</taxon>
    </lineage>
</organism>
<comment type="subcellular location">
    <subcellularLocation>
        <location evidence="1">Cytoplasm</location>
        <location evidence="1">Cytoskeleton</location>
        <location evidence="1">Cilium axoneme</location>
    </subcellularLocation>
</comment>
<dbReference type="EMBL" id="BGPR01001065">
    <property type="protein sequence ID" value="GBM44432.1"/>
    <property type="molecule type" value="Genomic_DNA"/>
</dbReference>
<dbReference type="Pfam" id="PF13432">
    <property type="entry name" value="TPR_16"/>
    <property type="match status" value="1"/>
</dbReference>
<sequence length="553" mass="63015">MVALKDIEDQEVTSKAPKYPVTLHISEGNKLIRLAQYKKAMACFDAGLKDQPNNIRCLLGRTKCLMKLLKYDEAKRNAEKIIKLEPKCAEAYTLLGNIEFTKGNFENSCIYFSSGHRKRPYSVDLRLGHQMCKKAIANSLDSDVPLILDHTDVKEVKNILQNKVERQSSKSQRTSNGKKTYNKDLKLIKSLLCDKDFSSVSPMCQDLFDYLKDRRDFWRTHNPCLKKTTVATDDEKLDTQKLLDYASNKCAEAEKCFSEGNIEACKNICHETIDMIDKPFFYSTKESLNIKADALHFLGLAYMLSDDTSSALEYHREQLKIAEDCNVADLKKRSFYDIGEDFLKRGDFDQALAAFRQCMDFVEAKVEEAVVLYKLADCELCLDNLKDATSNGRKSLLIAASCNDDRLQCDTTMLLAEVAVREKNMKEARHLYTNALSIAEESEDSRLDEIKDLINMFYEKLDDLSQEESILSFASKLEESRSSLRRLIDIGSMQNNEKYNSGESDRLSHLNEEAQISIDHLDTNSSSCEFNDKNKNLNKINIQTSSNVYKSGS</sequence>
<dbReference type="PROSITE" id="PS50005">
    <property type="entry name" value="TPR"/>
    <property type="match status" value="1"/>
</dbReference>
<dbReference type="InterPro" id="IPR040111">
    <property type="entry name" value="ODAD4"/>
</dbReference>
<evidence type="ECO:0000256" key="3">
    <source>
        <dbReference type="ARBA" id="ARBA00034143"/>
    </source>
</evidence>
<dbReference type="SUPFAM" id="SSF48452">
    <property type="entry name" value="TPR-like"/>
    <property type="match status" value="2"/>
</dbReference>
<accession>A0A4Y2FSF3</accession>
<gene>
    <name evidence="5" type="primary">ttc25_0</name>
    <name evidence="5" type="ORF">AVEN_202970_1</name>
</gene>
<evidence type="ECO:0000313" key="6">
    <source>
        <dbReference type="Proteomes" id="UP000499080"/>
    </source>
</evidence>
<dbReference type="Proteomes" id="UP000499080">
    <property type="component" value="Unassembled WGS sequence"/>
</dbReference>
<feature type="repeat" description="TPR" evidence="4">
    <location>
        <begin position="332"/>
        <end position="365"/>
    </location>
</feature>
<dbReference type="InterPro" id="IPR019734">
    <property type="entry name" value="TPR_rpt"/>
</dbReference>
<evidence type="ECO:0000313" key="5">
    <source>
        <dbReference type="EMBL" id="GBM44432.1"/>
    </source>
</evidence>
<protein>
    <recommendedName>
        <fullName evidence="2">Outer dynein arm-docking complex subunit 4</fullName>
    </recommendedName>
    <alternativeName>
        <fullName evidence="3">Tetratricopeptide repeat protein 25</fullName>
    </alternativeName>
</protein>
<dbReference type="AlphaFoldDB" id="A0A4Y2FSF3"/>
<evidence type="ECO:0000256" key="1">
    <source>
        <dbReference type="ARBA" id="ARBA00004430"/>
    </source>
</evidence>
<proteinExistence type="predicted"/>
<evidence type="ECO:0000256" key="2">
    <source>
        <dbReference type="ARBA" id="ARBA00034139"/>
    </source>
</evidence>
<dbReference type="PANTHER" id="PTHR23040:SF2">
    <property type="entry name" value="OUTER DYNEIN ARM-DOCKING COMPLEX SUBUNIT 4"/>
    <property type="match status" value="1"/>
</dbReference>
<dbReference type="InterPro" id="IPR011990">
    <property type="entry name" value="TPR-like_helical_dom_sf"/>
</dbReference>
<name>A0A4Y2FSF3_ARAVE</name>
<dbReference type="Gene3D" id="1.25.40.10">
    <property type="entry name" value="Tetratricopeptide repeat domain"/>
    <property type="match status" value="2"/>
</dbReference>
<comment type="caution">
    <text evidence="5">The sequence shown here is derived from an EMBL/GenBank/DDBJ whole genome shotgun (WGS) entry which is preliminary data.</text>
</comment>
<dbReference type="PANTHER" id="PTHR23040">
    <property type="match status" value="1"/>
</dbReference>
<dbReference type="GO" id="GO:0005930">
    <property type="term" value="C:axoneme"/>
    <property type="evidence" value="ECO:0007669"/>
    <property type="project" value="UniProtKB-SubCell"/>
</dbReference>
<keyword evidence="6" id="KW-1185">Reference proteome</keyword>